<dbReference type="SUPFAM" id="SSF46689">
    <property type="entry name" value="Homeodomain-like"/>
    <property type="match status" value="1"/>
</dbReference>
<dbReference type="Gene3D" id="1.10.357.10">
    <property type="entry name" value="Tetracycline Repressor, domain 2"/>
    <property type="match status" value="1"/>
</dbReference>
<dbReference type="PANTHER" id="PTHR43479">
    <property type="entry name" value="ACREF/ENVCD OPERON REPRESSOR-RELATED"/>
    <property type="match status" value="1"/>
</dbReference>
<keyword evidence="1 2" id="KW-0238">DNA-binding</keyword>
<dbReference type="Pfam" id="PF00440">
    <property type="entry name" value="TetR_N"/>
    <property type="match status" value="1"/>
</dbReference>
<dbReference type="RefSeq" id="WP_313844263.1">
    <property type="nucleotide sequence ID" value="NZ_JAVLAM010000001.1"/>
</dbReference>
<organism evidence="4 5">
    <name type="scientific">Levilactobacillus namurensis</name>
    <dbReference type="NCBI Taxonomy" id="380393"/>
    <lineage>
        <taxon>Bacteria</taxon>
        <taxon>Bacillati</taxon>
        <taxon>Bacillota</taxon>
        <taxon>Bacilli</taxon>
        <taxon>Lactobacillales</taxon>
        <taxon>Lactobacillaceae</taxon>
        <taxon>Levilactobacillus</taxon>
    </lineage>
</organism>
<accession>A0AAW8W196</accession>
<evidence type="ECO:0000313" key="4">
    <source>
        <dbReference type="EMBL" id="MDT7012942.1"/>
    </source>
</evidence>
<dbReference type="PANTHER" id="PTHR43479:SF7">
    <property type="entry name" value="TETR-FAMILY TRANSCRIPTIONAL REGULATOR"/>
    <property type="match status" value="1"/>
</dbReference>
<dbReference type="Proteomes" id="UP001254075">
    <property type="component" value="Unassembled WGS sequence"/>
</dbReference>
<gene>
    <name evidence="4" type="ORF">RI532_00660</name>
</gene>
<feature type="domain" description="HTH tetR-type" evidence="3">
    <location>
        <begin position="12"/>
        <end position="72"/>
    </location>
</feature>
<protein>
    <submittedName>
        <fullName evidence="4">TetR/AcrR family transcriptional regulator</fullName>
    </submittedName>
</protein>
<dbReference type="EMBL" id="JAVLAM010000001">
    <property type="protein sequence ID" value="MDT7012942.1"/>
    <property type="molecule type" value="Genomic_DNA"/>
</dbReference>
<dbReference type="AlphaFoldDB" id="A0AAW8W196"/>
<feature type="DNA-binding region" description="H-T-H motif" evidence="2">
    <location>
        <begin position="35"/>
        <end position="54"/>
    </location>
</feature>
<sequence>MIRHKKMDRRTAYTIDVIKDAFLTLVNQKSFYKITISEICRTADITRSTFYLHFGTITDLLNEVIDDALHLSCNSKIVEREYLKENESLLPVCQRVGDSPKYRHLLMDPDLSDYIVGRIKSHEYQYVVPEIMKKTNLPEDVAESLFTYMIYGSFAVNRTHHFSKDDNWQRDMKILNYFTDAGYQSFSGNHDGAQKDD</sequence>
<proteinExistence type="predicted"/>
<dbReference type="InterPro" id="IPR050624">
    <property type="entry name" value="HTH-type_Tx_Regulator"/>
</dbReference>
<dbReference type="GO" id="GO:0003677">
    <property type="term" value="F:DNA binding"/>
    <property type="evidence" value="ECO:0007669"/>
    <property type="project" value="UniProtKB-UniRule"/>
</dbReference>
<name>A0AAW8W196_9LACO</name>
<comment type="caution">
    <text evidence="4">The sequence shown here is derived from an EMBL/GenBank/DDBJ whole genome shotgun (WGS) entry which is preliminary data.</text>
</comment>
<evidence type="ECO:0000259" key="3">
    <source>
        <dbReference type="PROSITE" id="PS50977"/>
    </source>
</evidence>
<dbReference type="InterPro" id="IPR001647">
    <property type="entry name" value="HTH_TetR"/>
</dbReference>
<evidence type="ECO:0000313" key="5">
    <source>
        <dbReference type="Proteomes" id="UP001254075"/>
    </source>
</evidence>
<reference evidence="4" key="1">
    <citation type="submission" date="2023-08" db="EMBL/GenBank/DDBJ databases">
        <authorList>
            <person name="Page C.A."/>
            <person name="Perez-Diaz I.M."/>
        </authorList>
    </citation>
    <scope>NUCLEOTIDE SEQUENCE</scope>
    <source>
        <strain evidence="4">3.8.38</strain>
    </source>
</reference>
<evidence type="ECO:0000256" key="1">
    <source>
        <dbReference type="ARBA" id="ARBA00023125"/>
    </source>
</evidence>
<dbReference type="PROSITE" id="PS50977">
    <property type="entry name" value="HTH_TETR_2"/>
    <property type="match status" value="1"/>
</dbReference>
<dbReference type="InterPro" id="IPR009057">
    <property type="entry name" value="Homeodomain-like_sf"/>
</dbReference>
<evidence type="ECO:0000256" key="2">
    <source>
        <dbReference type="PROSITE-ProRule" id="PRU00335"/>
    </source>
</evidence>